<reference evidence="4 5" key="1">
    <citation type="submission" date="2016-10" db="EMBL/GenBank/DDBJ databases">
        <authorList>
            <person name="Varghese N."/>
            <person name="Submissions S."/>
        </authorList>
    </citation>
    <scope>NUCLEOTIDE SEQUENCE [LARGE SCALE GENOMIC DNA]</scope>
    <source>
        <strain evidence="4 5">DSM 29073</strain>
    </source>
</reference>
<dbReference type="PANTHER" id="PTHR32125:SF4">
    <property type="entry name" value="2-C-METHYL-D-ERYTHRITOL 4-PHOSPHATE CYTIDYLYLTRANSFERASE, CHLOROPLASTIC"/>
    <property type="match status" value="1"/>
</dbReference>
<gene>
    <name evidence="3" type="primary">ispD</name>
    <name evidence="4" type="ORF">SAMN05444001_11549</name>
</gene>
<keyword evidence="5" id="KW-1185">Reference proteome</keyword>
<proteinExistence type="inferred from homology"/>
<evidence type="ECO:0000313" key="4">
    <source>
        <dbReference type="EMBL" id="SEG11395.1"/>
    </source>
</evidence>
<dbReference type="Proteomes" id="UP000236725">
    <property type="component" value="Unassembled WGS sequence"/>
</dbReference>
<dbReference type="RefSeq" id="WP_103983943.1">
    <property type="nucleotide sequence ID" value="NZ_FNVS01000015.1"/>
</dbReference>
<feature type="site" description="Transition state stabilizer" evidence="3">
    <location>
        <position position="22"/>
    </location>
</feature>
<dbReference type="Gene3D" id="3.90.550.10">
    <property type="entry name" value="Spore Coat Polysaccharide Biosynthesis Protein SpsA, Chain A"/>
    <property type="match status" value="1"/>
</dbReference>
<dbReference type="SUPFAM" id="SSF53448">
    <property type="entry name" value="Nucleotide-diphospho-sugar transferases"/>
    <property type="match status" value="1"/>
</dbReference>
<protein>
    <recommendedName>
        <fullName evidence="3">2-C-methyl-D-erythritol 4-phosphate cytidylyltransferase</fullName>
        <ecNumber evidence="3">2.7.7.60</ecNumber>
    </recommendedName>
    <alternativeName>
        <fullName evidence="3">4-diphosphocytidyl-2C-methyl-D-erythritol synthase</fullName>
    </alternativeName>
    <alternativeName>
        <fullName evidence="3">MEP cytidylyltransferase</fullName>
        <shortName evidence="3">MCT</shortName>
    </alternativeName>
</protein>
<dbReference type="Pfam" id="PF01128">
    <property type="entry name" value="IspD"/>
    <property type="match status" value="1"/>
</dbReference>
<evidence type="ECO:0000256" key="3">
    <source>
        <dbReference type="HAMAP-Rule" id="MF_00108"/>
    </source>
</evidence>
<dbReference type="HAMAP" id="MF_00108">
    <property type="entry name" value="IspD"/>
    <property type="match status" value="1"/>
</dbReference>
<feature type="site" description="Transition state stabilizer" evidence="3">
    <location>
        <position position="15"/>
    </location>
</feature>
<dbReference type="InterPro" id="IPR029044">
    <property type="entry name" value="Nucleotide-diphossugar_trans"/>
</dbReference>
<keyword evidence="1 3" id="KW-0808">Transferase</keyword>
<dbReference type="NCBIfam" id="TIGR00453">
    <property type="entry name" value="ispD"/>
    <property type="match status" value="1"/>
</dbReference>
<dbReference type="InterPro" id="IPR034683">
    <property type="entry name" value="IspD/TarI"/>
</dbReference>
<comment type="similarity">
    <text evidence="3">Belongs to the IspD/TarI cytidylyltransferase family. IspD subfamily.</text>
</comment>
<comment type="caution">
    <text evidence="4">The sequence shown here is derived from an EMBL/GenBank/DDBJ whole genome shotgun (WGS) entry which is preliminary data.</text>
</comment>
<name>A0A8G2F5R0_9BACT</name>
<dbReference type="NCBIfam" id="NF001186">
    <property type="entry name" value="PRK00155.2-3"/>
    <property type="match status" value="1"/>
</dbReference>
<dbReference type="InterPro" id="IPR050088">
    <property type="entry name" value="IspD/TarI_cytidylyltransf_bact"/>
</dbReference>
<comment type="function">
    <text evidence="3">Catalyzes the formation of 4-diphosphocytidyl-2-C-methyl-D-erythritol from CTP and 2-C-methyl-D-erythritol 4-phosphate (MEP).</text>
</comment>
<evidence type="ECO:0000313" key="5">
    <source>
        <dbReference type="Proteomes" id="UP000236725"/>
    </source>
</evidence>
<dbReference type="GO" id="GO:0019288">
    <property type="term" value="P:isopentenyl diphosphate biosynthetic process, methylerythritol 4-phosphate pathway"/>
    <property type="evidence" value="ECO:0007669"/>
    <property type="project" value="UniProtKB-UniRule"/>
</dbReference>
<dbReference type="FunFam" id="3.90.550.10:FF:000003">
    <property type="entry name" value="2-C-methyl-D-erythritol 4-phosphate cytidylyltransferase"/>
    <property type="match status" value="1"/>
</dbReference>
<feature type="site" description="Positions MEP for the nucleophilic attack" evidence="3">
    <location>
        <position position="161"/>
    </location>
</feature>
<sequence>MKKSVLIVAGGKGLRMGGDLPKQFIPMNGKPVLMHTLETFHRWDEAARLILVLPEEHQSYWKMLCKEIGCGVPHEVVNGGETRFHSVRNGLEFLSERFGVSFGRNENVFVGVHDGVRPFVSKEVITACFEKAQQCGNAIPVMPMIESLRELDGEGSHPVDRSRYITVQTPQVFSSCLLLKAYKQPYSPLFTDDASVVEAIGEVVHTVEGNRENIKITTPFDLLVANAIFADRCNL</sequence>
<dbReference type="GO" id="GO:0050518">
    <property type="term" value="F:2-C-methyl-D-erythritol 4-phosphate cytidylyltransferase activity"/>
    <property type="evidence" value="ECO:0007669"/>
    <property type="project" value="UniProtKB-UniRule"/>
</dbReference>
<dbReference type="AlphaFoldDB" id="A0A8G2F5R0"/>
<dbReference type="CDD" id="cd02516">
    <property type="entry name" value="CDP-ME_synthetase"/>
    <property type="match status" value="1"/>
</dbReference>
<dbReference type="InterPro" id="IPR001228">
    <property type="entry name" value="IspD"/>
</dbReference>
<organism evidence="4 5">
    <name type="scientific">Parabacteroides chinchillae</name>
    <dbReference type="NCBI Taxonomy" id="871327"/>
    <lineage>
        <taxon>Bacteria</taxon>
        <taxon>Pseudomonadati</taxon>
        <taxon>Bacteroidota</taxon>
        <taxon>Bacteroidia</taxon>
        <taxon>Bacteroidales</taxon>
        <taxon>Tannerellaceae</taxon>
        <taxon>Parabacteroides</taxon>
    </lineage>
</organism>
<dbReference type="EMBL" id="FNVS01000015">
    <property type="protein sequence ID" value="SEG11395.1"/>
    <property type="molecule type" value="Genomic_DNA"/>
</dbReference>
<comment type="pathway">
    <text evidence="3">Isoprenoid biosynthesis; isopentenyl diphosphate biosynthesis via DXP pathway; isopentenyl diphosphate from 1-deoxy-D-xylulose 5-phosphate: step 2/6.</text>
</comment>
<dbReference type="UniPathway" id="UPA00056">
    <property type="reaction ID" value="UER00093"/>
</dbReference>
<evidence type="ECO:0000256" key="1">
    <source>
        <dbReference type="ARBA" id="ARBA00022679"/>
    </source>
</evidence>
<dbReference type="EC" id="2.7.7.60" evidence="3"/>
<accession>A0A8G2F5R0</accession>
<keyword evidence="2 3" id="KW-0548">Nucleotidyltransferase</keyword>
<dbReference type="PANTHER" id="PTHR32125">
    <property type="entry name" value="2-C-METHYL-D-ERYTHRITOL 4-PHOSPHATE CYTIDYLYLTRANSFERASE, CHLOROPLASTIC"/>
    <property type="match status" value="1"/>
</dbReference>
<keyword evidence="3" id="KW-0414">Isoprene biosynthesis</keyword>
<evidence type="ECO:0000256" key="2">
    <source>
        <dbReference type="ARBA" id="ARBA00022695"/>
    </source>
</evidence>
<comment type="catalytic activity">
    <reaction evidence="3">
        <text>2-C-methyl-D-erythritol 4-phosphate + CTP + H(+) = 4-CDP-2-C-methyl-D-erythritol + diphosphate</text>
        <dbReference type="Rhea" id="RHEA:13429"/>
        <dbReference type="ChEBI" id="CHEBI:15378"/>
        <dbReference type="ChEBI" id="CHEBI:33019"/>
        <dbReference type="ChEBI" id="CHEBI:37563"/>
        <dbReference type="ChEBI" id="CHEBI:57823"/>
        <dbReference type="ChEBI" id="CHEBI:58262"/>
        <dbReference type="EC" id="2.7.7.60"/>
    </reaction>
</comment>
<feature type="site" description="Positions MEP for the nucleophilic attack" evidence="3">
    <location>
        <position position="215"/>
    </location>
</feature>